<keyword evidence="1" id="KW-0732">Signal</keyword>
<sequence>MKKFILIPFGILYIIFFCSCSGDTMGTNDNPPPSITLKTVTAAGNPANPYDGIGQNFTAMLSAYKDSDYDPSAFEDIAMIVRILTKQTETESELLQAEQLLSLCISHPYDTSASLLGQSELSPQARDITGDLVGNFETLGNQSFDVSYGALVNMEDTVTASAILSLQEKRVILTLASVIRYSLYHSCCEDTDWEKSVGNIVAALAGILEDDSLATAYPVATSIAGLEKIEF</sequence>
<evidence type="ECO:0008006" key="4">
    <source>
        <dbReference type="Google" id="ProtNLM"/>
    </source>
</evidence>
<evidence type="ECO:0000313" key="2">
    <source>
        <dbReference type="EMBL" id="MFL9836742.1"/>
    </source>
</evidence>
<keyword evidence="3" id="KW-1185">Reference proteome</keyword>
<protein>
    <recommendedName>
        <fullName evidence="4">Lipoprotein</fullName>
    </recommendedName>
</protein>
<evidence type="ECO:0000313" key="3">
    <source>
        <dbReference type="Proteomes" id="UP001629059"/>
    </source>
</evidence>
<feature type="chain" id="PRO_5047385555" description="Lipoprotein" evidence="1">
    <location>
        <begin position="23"/>
        <end position="231"/>
    </location>
</feature>
<feature type="signal peptide" evidence="1">
    <location>
        <begin position="1"/>
        <end position="22"/>
    </location>
</feature>
<proteinExistence type="predicted"/>
<evidence type="ECO:0000256" key="1">
    <source>
        <dbReference type="SAM" id="SignalP"/>
    </source>
</evidence>
<dbReference type="RefSeq" id="WP_408073771.1">
    <property type="nucleotide sequence ID" value="NZ_JBELQB010000003.1"/>
</dbReference>
<comment type="caution">
    <text evidence="2">The sequence shown here is derived from an EMBL/GenBank/DDBJ whole genome shotgun (WGS) entry which is preliminary data.</text>
</comment>
<dbReference type="Proteomes" id="UP001629059">
    <property type="component" value="Unassembled WGS sequence"/>
</dbReference>
<reference evidence="2 3" key="1">
    <citation type="submission" date="2024-06" db="EMBL/GenBank/DDBJ databases">
        <authorList>
            <person name="Kaempfer P."/>
            <person name="Viver T."/>
        </authorList>
    </citation>
    <scope>NUCLEOTIDE SEQUENCE [LARGE SCALE GENOMIC DNA]</scope>
    <source>
        <strain evidence="2 3">ST-75</strain>
    </source>
</reference>
<gene>
    <name evidence="2" type="ORF">ABS768_04480</name>
</gene>
<organism evidence="2 3">
    <name type="scientific">Flavobacterium rhizophilum</name>
    <dbReference type="NCBI Taxonomy" id="3163296"/>
    <lineage>
        <taxon>Bacteria</taxon>
        <taxon>Pseudomonadati</taxon>
        <taxon>Bacteroidota</taxon>
        <taxon>Flavobacteriia</taxon>
        <taxon>Flavobacteriales</taxon>
        <taxon>Flavobacteriaceae</taxon>
        <taxon>Flavobacterium</taxon>
    </lineage>
</organism>
<dbReference type="EMBL" id="JBELQB010000003">
    <property type="protein sequence ID" value="MFL9836742.1"/>
    <property type="molecule type" value="Genomic_DNA"/>
</dbReference>
<name>A0ABW8YA84_9FLAO</name>
<dbReference type="PROSITE" id="PS51257">
    <property type="entry name" value="PROKAR_LIPOPROTEIN"/>
    <property type="match status" value="1"/>
</dbReference>
<accession>A0ABW8YA84</accession>